<organism evidence="4 5">
    <name type="scientific">Didymosphaeria variabile</name>
    <dbReference type="NCBI Taxonomy" id="1932322"/>
    <lineage>
        <taxon>Eukaryota</taxon>
        <taxon>Fungi</taxon>
        <taxon>Dikarya</taxon>
        <taxon>Ascomycota</taxon>
        <taxon>Pezizomycotina</taxon>
        <taxon>Dothideomycetes</taxon>
        <taxon>Pleosporomycetidae</taxon>
        <taxon>Pleosporales</taxon>
        <taxon>Massarineae</taxon>
        <taxon>Didymosphaeriaceae</taxon>
        <taxon>Didymosphaeria</taxon>
    </lineage>
</organism>
<feature type="compositionally biased region" description="Basic and acidic residues" evidence="3">
    <location>
        <begin position="40"/>
        <end position="64"/>
    </location>
</feature>
<keyword evidence="1" id="KW-0853">WD repeat</keyword>
<accession>A0A9W8XGR6</accession>
<name>A0A9W8XGR6_9PLEO</name>
<dbReference type="Proteomes" id="UP001140513">
    <property type="component" value="Unassembled WGS sequence"/>
</dbReference>
<dbReference type="EMBL" id="JAPEUX010000007">
    <property type="protein sequence ID" value="KAJ4348653.1"/>
    <property type="molecule type" value="Genomic_DNA"/>
</dbReference>
<comment type="caution">
    <text evidence="4">The sequence shown here is derived from an EMBL/GenBank/DDBJ whole genome shotgun (WGS) entry which is preliminary data.</text>
</comment>
<dbReference type="RefSeq" id="XP_056068041.1">
    <property type="nucleotide sequence ID" value="XM_056218776.1"/>
</dbReference>
<dbReference type="SUPFAM" id="SSF50978">
    <property type="entry name" value="WD40 repeat-like"/>
    <property type="match status" value="1"/>
</dbReference>
<evidence type="ECO:0000256" key="3">
    <source>
        <dbReference type="SAM" id="MobiDB-lite"/>
    </source>
</evidence>
<feature type="compositionally biased region" description="Polar residues" evidence="3">
    <location>
        <begin position="30"/>
        <end position="39"/>
    </location>
</feature>
<proteinExistence type="predicted"/>
<dbReference type="InterPro" id="IPR052254">
    <property type="entry name" value="CUL4-DDB1_E3_ligase_receptor"/>
</dbReference>
<evidence type="ECO:0000256" key="1">
    <source>
        <dbReference type="ARBA" id="ARBA00022574"/>
    </source>
</evidence>
<dbReference type="PANTHER" id="PTHR44472">
    <property type="entry name" value="DDB1- AND CUL4-ASSOCIATED FACTOR 4-RELATED"/>
    <property type="match status" value="1"/>
</dbReference>
<keyword evidence="2" id="KW-0677">Repeat</keyword>
<dbReference type="AlphaFoldDB" id="A0A9W8XGR6"/>
<dbReference type="InterPro" id="IPR015943">
    <property type="entry name" value="WD40/YVTN_repeat-like_dom_sf"/>
</dbReference>
<evidence type="ECO:0000256" key="2">
    <source>
        <dbReference type="ARBA" id="ARBA00022737"/>
    </source>
</evidence>
<sequence>MAEPRVIPGFYYDVEKGKYFKITKTHSAPPSQAKYTLQNVRKEQKKSTAEKQARKQQEKREAETIVRPHSRNRWGLQMASLDREIGGRRKTYYTHGIWPDACVAGMEKMKTVCTDLCIAYNDPDIDGPYVNQQFTPKNCSTIWGAAAPTVPFAPNSIPQSGTESLAVAASSSLLLFERSPTGEWNSSTALQRDTDILALDWLSPTTIILGERSGKILLYDTRSKGHSHILTNPFPISKLKRADDPTRLICAGVQDSLFLYDIRSRDTFSQHAQGHYSDKFFNDQYPGFHRRQKRKKMKHTAAANWSQPIVSFQYANPDDLYLDIAVQPDLGLIAAAQDVNSSAAIKIYNMWTGKLLKEIPQQSPVKVHIRCLRFMQDSNDDPELWSSWGGSVVKMSLG</sequence>
<gene>
    <name evidence="4" type="ORF">N0V89_010031</name>
</gene>
<dbReference type="GeneID" id="80913561"/>
<dbReference type="InterPro" id="IPR036322">
    <property type="entry name" value="WD40_repeat_dom_sf"/>
</dbReference>
<reference evidence="4" key="1">
    <citation type="submission" date="2022-10" db="EMBL/GenBank/DDBJ databases">
        <title>Tapping the CABI collections for fungal endophytes: first genome assemblies for Collariella, Neodidymelliopsis, Ascochyta clinopodiicola, Didymella pomorum, Didymosphaeria variabile, Neocosmospora piperis and Neocucurbitaria cava.</title>
        <authorList>
            <person name="Hill R."/>
        </authorList>
    </citation>
    <scope>NUCLEOTIDE SEQUENCE</scope>
    <source>
        <strain evidence="4">IMI 356815</strain>
    </source>
</reference>
<evidence type="ECO:0008006" key="6">
    <source>
        <dbReference type="Google" id="ProtNLM"/>
    </source>
</evidence>
<evidence type="ECO:0000313" key="5">
    <source>
        <dbReference type="Proteomes" id="UP001140513"/>
    </source>
</evidence>
<keyword evidence="5" id="KW-1185">Reference proteome</keyword>
<evidence type="ECO:0000313" key="4">
    <source>
        <dbReference type="EMBL" id="KAJ4348653.1"/>
    </source>
</evidence>
<dbReference type="Gene3D" id="2.130.10.10">
    <property type="entry name" value="YVTN repeat-like/Quinoprotein amine dehydrogenase"/>
    <property type="match status" value="1"/>
</dbReference>
<dbReference type="PANTHER" id="PTHR44472:SF1">
    <property type="entry name" value="DDB1 AND CUL4 ASSOCIATED FACTOR 4"/>
    <property type="match status" value="1"/>
</dbReference>
<dbReference type="OrthoDB" id="128867at2759"/>
<feature type="region of interest" description="Disordered" evidence="3">
    <location>
        <begin position="30"/>
        <end position="64"/>
    </location>
</feature>
<protein>
    <recommendedName>
        <fullName evidence="6">WD40 repeat-like protein</fullName>
    </recommendedName>
</protein>
<dbReference type="GO" id="GO:0080008">
    <property type="term" value="C:Cul4-RING E3 ubiquitin ligase complex"/>
    <property type="evidence" value="ECO:0007669"/>
    <property type="project" value="TreeGrafter"/>
</dbReference>